<feature type="transmembrane region" description="Helical" evidence="8">
    <location>
        <begin position="328"/>
        <end position="350"/>
    </location>
</feature>
<dbReference type="HOGENOM" id="CLU_012353_2_0_1"/>
<dbReference type="OMA" id="HHMVFNN"/>
<keyword evidence="5 8" id="KW-0256">Endoplasmic reticulum</keyword>
<feature type="transmembrane region" description="Helical" evidence="8">
    <location>
        <begin position="384"/>
        <end position="402"/>
    </location>
</feature>
<dbReference type="Reactome" id="R-DDI-162710">
    <property type="pathway name" value="Synthesis of glycosylphosphatidylinositol (GPI)"/>
</dbReference>
<keyword evidence="7 8" id="KW-0472">Membrane</keyword>
<dbReference type="PhylomeDB" id="Q54PM5"/>
<sequence>MIIKLFNYITSNQKILFLSLVLYRCINSLLINTFFDPDEYWQSLEVAHKLVFGYGYLTWEWSEGLRSFIHPLIFVYLFKFLKFLNLDSTFFIIIGPKLLSGFLAAIGDLYLYKLTLSIFKSKESAKWALICQLISWYMFVCIVRTYSNSIETILFIISLYYFPINNDENTINSKPKISIALTTFAFLIRPTTAIMWLYILPLHIFINLKSIKKIFNFLIFDCLFIGLLCLFIGCFIDYIYYERFVFLPYNFLYFNVLKNISSFYGTHPFHWYWSQGLPAIGFTILPLFLLSIRSLWIKKSDRFKLHLAWCALFTVGFYSLLAHKEFRFILPILPIIMMYSGYYISTFTQLKTTTTTKESKESKESYDPKSKPNISTTLISPPKLIILLLLLNIPMSVFFSNFHQRSPIDIMHYINSDIVPKIKDNGTISVDLLMSCHATPFQSYIHNENLILTLLECPPPLNENSPIDEKSLFYKDPLNFMNTQYKHIESNNSNKNSKNLKALPNYFIVEDELLDRLEPWLLKNSYRKEYHLKKPLDITSSTVFIRV</sequence>
<keyword evidence="6 8" id="KW-1133">Transmembrane helix</keyword>
<dbReference type="RefSeq" id="XP_638629.1">
    <property type="nucleotide sequence ID" value="XM_633537.1"/>
</dbReference>
<comment type="subcellular location">
    <subcellularLocation>
        <location evidence="1 8">Endoplasmic reticulum membrane</location>
        <topology evidence="1 8">Multi-pass membrane protein</topology>
    </subcellularLocation>
</comment>
<gene>
    <name evidence="9" type="primary">pigB</name>
    <name evidence="9" type="ORF">DDB_G0284435</name>
</gene>
<evidence type="ECO:0000256" key="1">
    <source>
        <dbReference type="ARBA" id="ARBA00004477"/>
    </source>
</evidence>
<evidence type="ECO:0000256" key="3">
    <source>
        <dbReference type="ARBA" id="ARBA00022679"/>
    </source>
</evidence>
<evidence type="ECO:0000256" key="4">
    <source>
        <dbReference type="ARBA" id="ARBA00022692"/>
    </source>
</evidence>
<feature type="transmembrane region" description="Helical" evidence="8">
    <location>
        <begin position="303"/>
        <end position="322"/>
    </location>
</feature>
<dbReference type="InParanoid" id="Q54PM5"/>
<accession>Q54PM5</accession>
<feature type="transmembrane region" description="Helical" evidence="8">
    <location>
        <begin position="214"/>
        <end position="241"/>
    </location>
</feature>
<dbReference type="eggNOG" id="KOG1771">
    <property type="taxonomic scope" value="Eukaryota"/>
</dbReference>
<dbReference type="dictyBase" id="DDB_G0284435">
    <property type="gene designation" value="pigB"/>
</dbReference>
<dbReference type="GO" id="GO:0005789">
    <property type="term" value="C:endoplasmic reticulum membrane"/>
    <property type="evidence" value="ECO:0000318"/>
    <property type="project" value="GO_Central"/>
</dbReference>
<evidence type="ECO:0000256" key="6">
    <source>
        <dbReference type="ARBA" id="ARBA00022989"/>
    </source>
</evidence>
<keyword evidence="10" id="KW-1185">Reference proteome</keyword>
<evidence type="ECO:0000256" key="5">
    <source>
        <dbReference type="ARBA" id="ARBA00022824"/>
    </source>
</evidence>
<keyword evidence="2 8" id="KW-0328">Glycosyltransferase</keyword>
<comment type="caution">
    <text evidence="9">The sequence shown here is derived from an EMBL/GenBank/DDBJ whole genome shotgun (WGS) entry which is preliminary data.</text>
</comment>
<evidence type="ECO:0000256" key="8">
    <source>
        <dbReference type="RuleBase" id="RU363075"/>
    </source>
</evidence>
<dbReference type="Proteomes" id="UP000002195">
    <property type="component" value="Unassembled WGS sequence"/>
</dbReference>
<feature type="transmembrane region" description="Helical" evidence="8">
    <location>
        <begin position="90"/>
        <end position="112"/>
    </location>
</feature>
<evidence type="ECO:0000256" key="7">
    <source>
        <dbReference type="ARBA" id="ARBA00023136"/>
    </source>
</evidence>
<dbReference type="AlphaFoldDB" id="Q54PM5"/>
<dbReference type="GO" id="GO:0000026">
    <property type="term" value="F:alpha-1,2-mannosyltransferase activity"/>
    <property type="evidence" value="ECO:0000318"/>
    <property type="project" value="GO_Central"/>
</dbReference>
<protein>
    <recommendedName>
        <fullName evidence="8">Mannosyltransferase</fullName>
        <ecNumber evidence="8">2.4.1.-</ecNumber>
    </recommendedName>
</protein>
<keyword evidence="4 8" id="KW-0812">Transmembrane</keyword>
<dbReference type="FunCoup" id="Q54PM5">
    <property type="interactions" value="742"/>
</dbReference>
<dbReference type="EMBL" id="AAFI02000064">
    <property type="protein sequence ID" value="EAL65266.1"/>
    <property type="molecule type" value="Genomic_DNA"/>
</dbReference>
<feature type="transmembrane region" description="Helical" evidence="8">
    <location>
        <begin position="133"/>
        <end position="157"/>
    </location>
</feature>
<dbReference type="EC" id="2.4.1.-" evidence="8"/>
<feature type="transmembrane region" description="Helical" evidence="8">
    <location>
        <begin position="271"/>
        <end position="291"/>
    </location>
</feature>
<dbReference type="GeneID" id="8624600"/>
<dbReference type="KEGG" id="ddi:DDB_G0284435"/>
<dbReference type="PANTHER" id="PTHR22760:SF4">
    <property type="entry name" value="GPI MANNOSYLTRANSFERASE 3"/>
    <property type="match status" value="1"/>
</dbReference>
<dbReference type="VEuPathDB" id="AmoebaDB:DDB_G0284435"/>
<evidence type="ECO:0000313" key="9">
    <source>
        <dbReference type="EMBL" id="EAL65266.1"/>
    </source>
</evidence>
<evidence type="ECO:0000313" key="10">
    <source>
        <dbReference type="Proteomes" id="UP000002195"/>
    </source>
</evidence>
<name>Q54PM5_DICDI</name>
<dbReference type="Pfam" id="PF03901">
    <property type="entry name" value="Glyco_transf_22"/>
    <property type="match status" value="1"/>
</dbReference>
<feature type="transmembrane region" description="Helical" evidence="8">
    <location>
        <begin position="177"/>
        <end position="202"/>
    </location>
</feature>
<organism evidence="9 10">
    <name type="scientific">Dictyostelium discoideum</name>
    <name type="common">Social amoeba</name>
    <dbReference type="NCBI Taxonomy" id="44689"/>
    <lineage>
        <taxon>Eukaryota</taxon>
        <taxon>Amoebozoa</taxon>
        <taxon>Evosea</taxon>
        <taxon>Eumycetozoa</taxon>
        <taxon>Dictyostelia</taxon>
        <taxon>Dictyosteliales</taxon>
        <taxon>Dictyosteliaceae</taxon>
        <taxon>Dictyostelium</taxon>
    </lineage>
</organism>
<proteinExistence type="inferred from homology"/>
<comment type="similarity">
    <text evidence="8">Belongs to the glycosyltransferase 22 family.</text>
</comment>
<dbReference type="PaxDb" id="44689-DDB0231830"/>
<dbReference type="STRING" id="44689.Q54PM5"/>
<reference evidence="9 10" key="1">
    <citation type="journal article" date="2005" name="Nature">
        <title>The genome of the social amoeba Dictyostelium discoideum.</title>
        <authorList>
            <consortium name="The Dictyostelium discoideum Sequencing Consortium"/>
            <person name="Eichinger L."/>
            <person name="Pachebat J.A."/>
            <person name="Glockner G."/>
            <person name="Rajandream M.A."/>
            <person name="Sucgang R."/>
            <person name="Berriman M."/>
            <person name="Song J."/>
            <person name="Olsen R."/>
            <person name="Szafranski K."/>
            <person name="Xu Q."/>
            <person name="Tunggal B."/>
            <person name="Kummerfeld S."/>
            <person name="Madera M."/>
            <person name="Konfortov B.A."/>
            <person name="Rivero F."/>
            <person name="Bankier A.T."/>
            <person name="Lehmann R."/>
            <person name="Hamlin N."/>
            <person name="Davies R."/>
            <person name="Gaudet P."/>
            <person name="Fey P."/>
            <person name="Pilcher K."/>
            <person name="Chen G."/>
            <person name="Saunders D."/>
            <person name="Sodergren E."/>
            <person name="Davis P."/>
            <person name="Kerhornou A."/>
            <person name="Nie X."/>
            <person name="Hall N."/>
            <person name="Anjard C."/>
            <person name="Hemphill L."/>
            <person name="Bason N."/>
            <person name="Farbrother P."/>
            <person name="Desany B."/>
            <person name="Just E."/>
            <person name="Morio T."/>
            <person name="Rost R."/>
            <person name="Churcher C."/>
            <person name="Cooper J."/>
            <person name="Haydock S."/>
            <person name="van Driessche N."/>
            <person name="Cronin A."/>
            <person name="Goodhead I."/>
            <person name="Muzny D."/>
            <person name="Mourier T."/>
            <person name="Pain A."/>
            <person name="Lu M."/>
            <person name="Harper D."/>
            <person name="Lindsay R."/>
            <person name="Hauser H."/>
            <person name="James K."/>
            <person name="Quiles M."/>
            <person name="Madan Babu M."/>
            <person name="Saito T."/>
            <person name="Buchrieser C."/>
            <person name="Wardroper A."/>
            <person name="Felder M."/>
            <person name="Thangavelu M."/>
            <person name="Johnson D."/>
            <person name="Knights A."/>
            <person name="Loulseged H."/>
            <person name="Mungall K."/>
            <person name="Oliver K."/>
            <person name="Price C."/>
            <person name="Quail M.A."/>
            <person name="Urushihara H."/>
            <person name="Hernandez J."/>
            <person name="Rabbinowitsch E."/>
            <person name="Steffen D."/>
            <person name="Sanders M."/>
            <person name="Ma J."/>
            <person name="Kohara Y."/>
            <person name="Sharp S."/>
            <person name="Simmonds M."/>
            <person name="Spiegler S."/>
            <person name="Tivey A."/>
            <person name="Sugano S."/>
            <person name="White B."/>
            <person name="Walker D."/>
            <person name="Woodward J."/>
            <person name="Winckler T."/>
            <person name="Tanaka Y."/>
            <person name="Shaulsky G."/>
            <person name="Schleicher M."/>
            <person name="Weinstock G."/>
            <person name="Rosenthal A."/>
            <person name="Cox E.C."/>
            <person name="Chisholm R.L."/>
            <person name="Gibbs R."/>
            <person name="Loomis W.F."/>
            <person name="Platzer M."/>
            <person name="Kay R.R."/>
            <person name="Williams J."/>
            <person name="Dear P.H."/>
            <person name="Noegel A.A."/>
            <person name="Barrell B."/>
            <person name="Kuspa A."/>
        </authorList>
    </citation>
    <scope>NUCLEOTIDE SEQUENCE [LARGE SCALE GENOMIC DNA]</scope>
    <source>
        <strain evidence="9 10">AX4</strain>
    </source>
</reference>
<dbReference type="GO" id="GO:0006506">
    <property type="term" value="P:GPI anchor biosynthetic process"/>
    <property type="evidence" value="ECO:0000318"/>
    <property type="project" value="GO_Central"/>
</dbReference>
<evidence type="ECO:0000256" key="2">
    <source>
        <dbReference type="ARBA" id="ARBA00022676"/>
    </source>
</evidence>
<keyword evidence="3" id="KW-0808">Transferase</keyword>
<dbReference type="PANTHER" id="PTHR22760">
    <property type="entry name" value="GLYCOSYLTRANSFERASE"/>
    <property type="match status" value="1"/>
</dbReference>
<dbReference type="InterPro" id="IPR005599">
    <property type="entry name" value="GPI_mannosylTrfase"/>
</dbReference>